<protein>
    <recommendedName>
        <fullName evidence="2">Ribosomal silencing factor RsfS</fullName>
    </recommendedName>
</protein>
<dbReference type="Proteomes" id="UP001644719">
    <property type="component" value="Unassembled WGS sequence"/>
</dbReference>
<comment type="function">
    <text evidence="2">Functions as a ribosomal silencing factor. Interacts with ribosomal protein uL14 (rplN), blocking formation of intersubunit bridge B8. Prevents association of the 30S and 50S ribosomal subunits and the formation of functional ribosomes, thus repressing translation.</text>
</comment>
<dbReference type="PANTHER" id="PTHR21043">
    <property type="entry name" value="IOJAP SUPERFAMILY ORTHOLOG"/>
    <property type="match status" value="1"/>
</dbReference>
<keyword evidence="2" id="KW-0678">Repressor</keyword>
<dbReference type="Gene3D" id="3.30.460.10">
    <property type="entry name" value="Beta Polymerase, domain 2"/>
    <property type="match status" value="1"/>
</dbReference>
<gene>
    <name evidence="2 3" type="primary">rsfS</name>
    <name evidence="3" type="ORF">G5B17_12555</name>
</gene>
<name>A0ABX2H9G5_9FIRM</name>
<dbReference type="NCBIfam" id="TIGR00090">
    <property type="entry name" value="rsfS_iojap_ybeB"/>
    <property type="match status" value="1"/>
</dbReference>
<evidence type="ECO:0000256" key="2">
    <source>
        <dbReference type="HAMAP-Rule" id="MF_01477"/>
    </source>
</evidence>
<keyword evidence="4" id="KW-1185">Reference proteome</keyword>
<organism evidence="3 4">
    <name type="scientific">Blautia faecis</name>
    <dbReference type="NCBI Taxonomy" id="871665"/>
    <lineage>
        <taxon>Bacteria</taxon>
        <taxon>Bacillati</taxon>
        <taxon>Bacillota</taxon>
        <taxon>Clostridia</taxon>
        <taxon>Lachnospirales</taxon>
        <taxon>Lachnospiraceae</taxon>
        <taxon>Blautia</taxon>
    </lineage>
</organism>
<sequence length="122" mass="13888">MSTVSTEKMMAQIACKAIDDKKGQDIKIIDIHNVSVIADYFVIASGTNSNQVQAIVDNVEEQLGRAGFEAKQIEGNRNSSWILMDYGDVIVHVFDEENRLFYDLERIWRDGKVLEMDAFLEK</sequence>
<evidence type="ECO:0000256" key="1">
    <source>
        <dbReference type="ARBA" id="ARBA00010574"/>
    </source>
</evidence>
<dbReference type="InterPro" id="IPR004394">
    <property type="entry name" value="Iojap/RsfS/C7orf30"/>
</dbReference>
<evidence type="ECO:0000313" key="4">
    <source>
        <dbReference type="Proteomes" id="UP001644719"/>
    </source>
</evidence>
<dbReference type="RefSeq" id="WP_118580185.1">
    <property type="nucleotide sequence ID" value="NZ_JAAINN010000037.1"/>
</dbReference>
<keyword evidence="2" id="KW-0963">Cytoplasm</keyword>
<dbReference type="HAMAP" id="MF_01477">
    <property type="entry name" value="Iojap_RsfS"/>
    <property type="match status" value="1"/>
</dbReference>
<accession>A0ABX2H9G5</accession>
<dbReference type="PANTHER" id="PTHR21043:SF0">
    <property type="entry name" value="MITOCHONDRIAL ASSEMBLY OF RIBOSOMAL LARGE SUBUNIT PROTEIN 1"/>
    <property type="match status" value="1"/>
</dbReference>
<dbReference type="InterPro" id="IPR043519">
    <property type="entry name" value="NT_sf"/>
</dbReference>
<dbReference type="Pfam" id="PF02410">
    <property type="entry name" value="RsfS"/>
    <property type="match status" value="1"/>
</dbReference>
<keyword evidence="2" id="KW-0810">Translation regulation</keyword>
<comment type="caution">
    <text evidence="3">The sequence shown here is derived from an EMBL/GenBank/DDBJ whole genome shotgun (WGS) entry which is preliminary data.</text>
</comment>
<dbReference type="EMBL" id="JAAITS010000035">
    <property type="protein sequence ID" value="NSG86218.1"/>
    <property type="molecule type" value="Genomic_DNA"/>
</dbReference>
<comment type="subunit">
    <text evidence="2">Interacts with ribosomal protein uL14 (rplN).</text>
</comment>
<dbReference type="SUPFAM" id="SSF81301">
    <property type="entry name" value="Nucleotidyltransferase"/>
    <property type="match status" value="1"/>
</dbReference>
<proteinExistence type="inferred from homology"/>
<reference evidence="3 4" key="1">
    <citation type="journal article" date="2020" name="Cell Host Microbe">
        <title>Functional and Genomic Variation between Human-Derived Isolates of Lachnospiraceae Reveals Inter- and Intra-Species Diversity.</title>
        <authorList>
            <person name="Sorbara M.T."/>
            <person name="Littmann E.R."/>
            <person name="Fontana E."/>
            <person name="Moody T.U."/>
            <person name="Kohout C.E."/>
            <person name="Gjonbalaj M."/>
            <person name="Eaton V."/>
            <person name="Seok R."/>
            <person name="Leiner I.M."/>
            <person name="Pamer E.G."/>
        </authorList>
    </citation>
    <scope>NUCLEOTIDE SEQUENCE [LARGE SCALE GENOMIC DNA]</scope>
    <source>
        <strain evidence="3 4">MSK.17.74</strain>
    </source>
</reference>
<comment type="subcellular location">
    <subcellularLocation>
        <location evidence="2">Cytoplasm</location>
    </subcellularLocation>
</comment>
<comment type="similarity">
    <text evidence="1 2">Belongs to the Iojap/RsfS family.</text>
</comment>
<evidence type="ECO:0000313" key="3">
    <source>
        <dbReference type="EMBL" id="NSG86218.1"/>
    </source>
</evidence>